<dbReference type="SUPFAM" id="SSF48619">
    <property type="entry name" value="Phospholipase A2, PLA2"/>
    <property type="match status" value="1"/>
</dbReference>
<dbReference type="EMBL" id="CANHGI010000001">
    <property type="protein sequence ID" value="CAI5438035.1"/>
    <property type="molecule type" value="Genomic_DNA"/>
</dbReference>
<keyword evidence="1" id="KW-0732">Signal</keyword>
<dbReference type="GO" id="GO:0050482">
    <property type="term" value="P:arachidonate secretion"/>
    <property type="evidence" value="ECO:0007669"/>
    <property type="project" value="InterPro"/>
</dbReference>
<dbReference type="InterPro" id="IPR036444">
    <property type="entry name" value="PLipase_A2_dom_sf"/>
</dbReference>
<keyword evidence="3" id="KW-1185">Reference proteome</keyword>
<proteinExistence type="predicted"/>
<dbReference type="PANTHER" id="PTHR34228:SF3">
    <property type="entry name" value="PHOSPHOLIPASE A2-LIKE PROTEIN Y52B11A.8"/>
    <property type="match status" value="1"/>
</dbReference>
<dbReference type="AlphaFoldDB" id="A0A9P1MT89"/>
<reference evidence="2" key="1">
    <citation type="submission" date="2022-11" db="EMBL/GenBank/DDBJ databases">
        <authorList>
            <person name="Kikuchi T."/>
        </authorList>
    </citation>
    <scope>NUCLEOTIDE SEQUENCE</scope>
    <source>
        <strain evidence="2">PS1010</strain>
    </source>
</reference>
<dbReference type="GO" id="GO:0006644">
    <property type="term" value="P:phospholipid metabolic process"/>
    <property type="evidence" value="ECO:0007669"/>
    <property type="project" value="InterPro"/>
</dbReference>
<dbReference type="GO" id="GO:0004623">
    <property type="term" value="F:phospholipase A2 activity"/>
    <property type="evidence" value="ECO:0007669"/>
    <property type="project" value="InterPro"/>
</dbReference>
<evidence type="ECO:0008006" key="4">
    <source>
        <dbReference type="Google" id="ProtNLM"/>
    </source>
</evidence>
<accession>A0A9P1MT89</accession>
<name>A0A9P1MT89_9PELO</name>
<gene>
    <name evidence="2" type="ORF">CAMP_LOCUS672</name>
</gene>
<evidence type="ECO:0000256" key="1">
    <source>
        <dbReference type="SAM" id="SignalP"/>
    </source>
</evidence>
<feature type="signal peptide" evidence="1">
    <location>
        <begin position="1"/>
        <end position="21"/>
    </location>
</feature>
<dbReference type="PANTHER" id="PTHR34228">
    <property type="entry name" value="PROTEIN CBG09474-RELATED"/>
    <property type="match status" value="1"/>
</dbReference>
<organism evidence="2 3">
    <name type="scientific">Caenorhabditis angaria</name>
    <dbReference type="NCBI Taxonomy" id="860376"/>
    <lineage>
        <taxon>Eukaryota</taxon>
        <taxon>Metazoa</taxon>
        <taxon>Ecdysozoa</taxon>
        <taxon>Nematoda</taxon>
        <taxon>Chromadorea</taxon>
        <taxon>Rhabditida</taxon>
        <taxon>Rhabditina</taxon>
        <taxon>Rhabditomorpha</taxon>
        <taxon>Rhabditoidea</taxon>
        <taxon>Rhabditidae</taxon>
        <taxon>Peloderinae</taxon>
        <taxon>Caenorhabditis</taxon>
    </lineage>
</organism>
<sequence>MKSPRLFTLLAIVTFVGSVKTTSPPSMFFLTPSYQQKNSVFRNASWECEIHHLIGRLAESEVILHCPVLRDPINSCCMAHKKCYRDRKGKTYCDDVLCDCLETRTRSESYCHDVSASAYCLAARHFGDSAYELAQ</sequence>
<dbReference type="InterPro" id="IPR053322">
    <property type="entry name" value="PLA2-like"/>
</dbReference>
<evidence type="ECO:0000313" key="2">
    <source>
        <dbReference type="EMBL" id="CAI5438035.1"/>
    </source>
</evidence>
<feature type="chain" id="PRO_5040443201" description="Domain of unknown function DB domain-containing protein" evidence="1">
    <location>
        <begin position="22"/>
        <end position="135"/>
    </location>
</feature>
<dbReference type="OrthoDB" id="5781547at2759"/>
<evidence type="ECO:0000313" key="3">
    <source>
        <dbReference type="Proteomes" id="UP001152747"/>
    </source>
</evidence>
<dbReference type="Proteomes" id="UP001152747">
    <property type="component" value="Unassembled WGS sequence"/>
</dbReference>
<comment type="caution">
    <text evidence="2">The sequence shown here is derived from an EMBL/GenBank/DDBJ whole genome shotgun (WGS) entry which is preliminary data.</text>
</comment>
<protein>
    <recommendedName>
        <fullName evidence="4">Domain of unknown function DB domain-containing protein</fullName>
    </recommendedName>
</protein>